<sequence length="176" mass="19728">MAVVVRSCCCGCSLKTGVLVIAFLSLIGGGYNIYLSFSSANEFSRGSYEGLSPPSTEHLQVVINLQKTNGAFSVFEVLTSLFLVAAYILRNRLLVLPYLVLHVILLGYNLGVVIYYVVVWKLISLIITLTISWLFSVSPHLKVMTLRVQEVHQTPIMLFKEALRRPVVKWTEYLDV</sequence>
<name>A0AAD9Q8I0_ACRCE</name>
<gene>
    <name evidence="2" type="ORF">P5673_021230</name>
</gene>
<feature type="transmembrane region" description="Helical" evidence="1">
    <location>
        <begin position="122"/>
        <end position="141"/>
    </location>
</feature>
<proteinExistence type="predicted"/>
<evidence type="ECO:0000256" key="1">
    <source>
        <dbReference type="SAM" id="Phobius"/>
    </source>
</evidence>
<keyword evidence="3" id="KW-1185">Reference proteome</keyword>
<reference evidence="2" key="1">
    <citation type="journal article" date="2023" name="G3 (Bethesda)">
        <title>Whole genome assembly and annotation of the endangered Caribbean coral Acropora cervicornis.</title>
        <authorList>
            <person name="Selwyn J.D."/>
            <person name="Vollmer S.V."/>
        </authorList>
    </citation>
    <scope>NUCLEOTIDE SEQUENCE</scope>
    <source>
        <strain evidence="2">K2</strain>
    </source>
</reference>
<feature type="transmembrane region" description="Helical" evidence="1">
    <location>
        <begin position="12"/>
        <end position="34"/>
    </location>
</feature>
<keyword evidence="1" id="KW-0812">Transmembrane</keyword>
<dbReference type="AlphaFoldDB" id="A0AAD9Q8I0"/>
<keyword evidence="1" id="KW-0472">Membrane</keyword>
<dbReference type="Proteomes" id="UP001249851">
    <property type="component" value="Unassembled WGS sequence"/>
</dbReference>
<reference evidence="2" key="2">
    <citation type="journal article" date="2023" name="Science">
        <title>Genomic signatures of disease resistance in endangered staghorn corals.</title>
        <authorList>
            <person name="Vollmer S.V."/>
            <person name="Selwyn J.D."/>
            <person name="Despard B.A."/>
            <person name="Roesel C.L."/>
        </authorList>
    </citation>
    <scope>NUCLEOTIDE SEQUENCE</scope>
    <source>
        <strain evidence="2">K2</strain>
    </source>
</reference>
<keyword evidence="1" id="KW-1133">Transmembrane helix</keyword>
<protein>
    <submittedName>
        <fullName evidence="2">Uncharacterized protein</fullName>
    </submittedName>
</protein>
<evidence type="ECO:0000313" key="3">
    <source>
        <dbReference type="Proteomes" id="UP001249851"/>
    </source>
</evidence>
<comment type="caution">
    <text evidence="2">The sequence shown here is derived from an EMBL/GenBank/DDBJ whole genome shotgun (WGS) entry which is preliminary data.</text>
</comment>
<feature type="transmembrane region" description="Helical" evidence="1">
    <location>
        <begin position="70"/>
        <end position="89"/>
    </location>
</feature>
<feature type="transmembrane region" description="Helical" evidence="1">
    <location>
        <begin position="96"/>
        <end position="116"/>
    </location>
</feature>
<evidence type="ECO:0000313" key="2">
    <source>
        <dbReference type="EMBL" id="KAK2556679.1"/>
    </source>
</evidence>
<organism evidence="2 3">
    <name type="scientific">Acropora cervicornis</name>
    <name type="common">Staghorn coral</name>
    <dbReference type="NCBI Taxonomy" id="6130"/>
    <lineage>
        <taxon>Eukaryota</taxon>
        <taxon>Metazoa</taxon>
        <taxon>Cnidaria</taxon>
        <taxon>Anthozoa</taxon>
        <taxon>Hexacorallia</taxon>
        <taxon>Scleractinia</taxon>
        <taxon>Astrocoeniina</taxon>
        <taxon>Acroporidae</taxon>
        <taxon>Acropora</taxon>
    </lineage>
</organism>
<accession>A0AAD9Q8I0</accession>
<dbReference type="EMBL" id="JARQWQ010000054">
    <property type="protein sequence ID" value="KAK2556679.1"/>
    <property type="molecule type" value="Genomic_DNA"/>
</dbReference>